<evidence type="ECO:0000256" key="2">
    <source>
        <dbReference type="SAM" id="Phobius"/>
    </source>
</evidence>
<reference evidence="3" key="1">
    <citation type="submission" date="2020-12" db="EMBL/GenBank/DDBJ databases">
        <title>Genomic characterization of non-nitrogen-fixing Frankia strains.</title>
        <authorList>
            <person name="Carlos-Shanley C."/>
            <person name="Guerra T."/>
            <person name="Hahn D."/>
        </authorList>
    </citation>
    <scope>NUCLEOTIDE SEQUENCE</scope>
    <source>
        <strain evidence="3">CN6</strain>
    </source>
</reference>
<sequence>MTTDLERELTAGMAERVASVRLGGDVLVAAARRHRRRVVARRAASATGTLTVAGAVLVVAIGGGPAGPAAPPPGAVSPGATSPAVIAELPTVAFVAARVDAAVSNTGDVVQHVVSQVTFDGQTSQSETWFDTVTGAQRIVGADSPSSPRRDQAMAEASPGGNVVTTVVDFASRTWWTETFPPRSAGEGPYVGGGLLGTTPSDVRDSLTGASESWTVVGPAELDGRATICLRRDFKDDAPGTGGSEQIWVDAETYDVLRTQAEKATPGIRMTVRSDFSELARTPDALANLTVVPPAGFTRVPPPVSAPEGVG</sequence>
<accession>A0A937UUN4</accession>
<keyword evidence="4" id="KW-1185">Reference proteome</keyword>
<evidence type="ECO:0000313" key="4">
    <source>
        <dbReference type="Proteomes" id="UP000604475"/>
    </source>
</evidence>
<evidence type="ECO:0000256" key="1">
    <source>
        <dbReference type="SAM" id="MobiDB-lite"/>
    </source>
</evidence>
<comment type="caution">
    <text evidence="3">The sequence shown here is derived from an EMBL/GenBank/DDBJ whole genome shotgun (WGS) entry which is preliminary data.</text>
</comment>
<keyword evidence="2" id="KW-1133">Transmembrane helix</keyword>
<organism evidence="3 4">
    <name type="scientific">Frankia nepalensis</name>
    <dbReference type="NCBI Taxonomy" id="1836974"/>
    <lineage>
        <taxon>Bacteria</taxon>
        <taxon>Bacillati</taxon>
        <taxon>Actinomycetota</taxon>
        <taxon>Actinomycetes</taxon>
        <taxon>Frankiales</taxon>
        <taxon>Frankiaceae</taxon>
        <taxon>Frankia</taxon>
    </lineage>
</organism>
<gene>
    <name evidence="3" type="ORF">I7412_30170</name>
</gene>
<name>A0A937UUN4_9ACTN</name>
<dbReference type="Proteomes" id="UP000604475">
    <property type="component" value="Unassembled WGS sequence"/>
</dbReference>
<evidence type="ECO:0000313" key="3">
    <source>
        <dbReference type="EMBL" id="MBL7631351.1"/>
    </source>
</evidence>
<dbReference type="EMBL" id="JAEACQ010000268">
    <property type="protein sequence ID" value="MBL7631351.1"/>
    <property type="molecule type" value="Genomic_DNA"/>
</dbReference>
<keyword evidence="2" id="KW-0812">Transmembrane</keyword>
<protein>
    <submittedName>
        <fullName evidence="3">Uncharacterized protein</fullName>
    </submittedName>
</protein>
<feature type="region of interest" description="Disordered" evidence="1">
    <location>
        <begin position="140"/>
        <end position="160"/>
    </location>
</feature>
<dbReference type="RefSeq" id="WP_203005369.1">
    <property type="nucleotide sequence ID" value="NZ_JADWYU010000144.1"/>
</dbReference>
<keyword evidence="2" id="KW-0472">Membrane</keyword>
<dbReference type="AlphaFoldDB" id="A0A937UUN4"/>
<proteinExistence type="predicted"/>
<feature type="transmembrane region" description="Helical" evidence="2">
    <location>
        <begin position="43"/>
        <end position="63"/>
    </location>
</feature>